<accession>A0A135SNN6</accession>
<evidence type="ECO:0000256" key="1">
    <source>
        <dbReference type="SAM" id="MobiDB-lite"/>
    </source>
</evidence>
<reference evidence="2 3" key="1">
    <citation type="submission" date="2014-02" db="EMBL/GenBank/DDBJ databases">
        <title>The genome sequence of Colletotrichum simmondsii CBS122122.</title>
        <authorList>
            <person name="Baroncelli R."/>
            <person name="Thon M.R."/>
        </authorList>
    </citation>
    <scope>NUCLEOTIDE SEQUENCE [LARGE SCALE GENOMIC DNA]</scope>
    <source>
        <strain evidence="2 3">CBS122122</strain>
    </source>
</reference>
<sequence>MSTSSSPLALGASADAPANTTTDTDAPQNREPSPLFLKLLKIYIMVSNLWMAIKAFFSNRGIWKPEPVVERHPNYEKLMDLAQRHEYLQCHRKRKIAKENHPSDYFQQRVFTPEDDRKMWKTLLLPTIESKEEKEEREREEESKYLVDLIVQMPIMDRPCTGEEQTNTDEQFKAGERVEADEQVEAYEQVETDEQVEANGRPEANEQAEEYEQDKEDEEDEQAKPDELDPHDWTIEGVLATVEYEALGLQ</sequence>
<feature type="compositionally biased region" description="Acidic residues" evidence="1">
    <location>
        <begin position="187"/>
        <end position="196"/>
    </location>
</feature>
<evidence type="ECO:0000313" key="3">
    <source>
        <dbReference type="Proteomes" id="UP000070328"/>
    </source>
</evidence>
<dbReference type="AlphaFoldDB" id="A0A135SNN6"/>
<feature type="compositionally biased region" description="Basic and acidic residues" evidence="1">
    <location>
        <begin position="222"/>
        <end position="234"/>
    </location>
</feature>
<gene>
    <name evidence="2" type="ORF">CSIM01_06233</name>
</gene>
<dbReference type="OrthoDB" id="10511851at2759"/>
<name>A0A135SNN6_9PEZI</name>
<protein>
    <submittedName>
        <fullName evidence="2">Uncharacterized protein</fullName>
    </submittedName>
</protein>
<feature type="compositionally biased region" description="Low complexity" evidence="1">
    <location>
        <begin position="14"/>
        <end position="27"/>
    </location>
</feature>
<feature type="region of interest" description="Disordered" evidence="1">
    <location>
        <begin position="1"/>
        <end position="30"/>
    </location>
</feature>
<evidence type="ECO:0000313" key="2">
    <source>
        <dbReference type="EMBL" id="KXH37465.1"/>
    </source>
</evidence>
<proteinExistence type="predicted"/>
<feature type="region of interest" description="Disordered" evidence="1">
    <location>
        <begin position="187"/>
        <end position="234"/>
    </location>
</feature>
<comment type="caution">
    <text evidence="2">The sequence shown here is derived from an EMBL/GenBank/DDBJ whole genome shotgun (WGS) entry which is preliminary data.</text>
</comment>
<organism evidence="2 3">
    <name type="scientific">Colletotrichum simmondsii</name>
    <dbReference type="NCBI Taxonomy" id="703756"/>
    <lineage>
        <taxon>Eukaryota</taxon>
        <taxon>Fungi</taxon>
        <taxon>Dikarya</taxon>
        <taxon>Ascomycota</taxon>
        <taxon>Pezizomycotina</taxon>
        <taxon>Sordariomycetes</taxon>
        <taxon>Hypocreomycetidae</taxon>
        <taxon>Glomerellales</taxon>
        <taxon>Glomerellaceae</taxon>
        <taxon>Colletotrichum</taxon>
        <taxon>Colletotrichum acutatum species complex</taxon>
    </lineage>
</organism>
<keyword evidence="3" id="KW-1185">Reference proteome</keyword>
<dbReference type="EMBL" id="JFBX01000502">
    <property type="protein sequence ID" value="KXH37465.1"/>
    <property type="molecule type" value="Genomic_DNA"/>
</dbReference>
<feature type="compositionally biased region" description="Acidic residues" evidence="1">
    <location>
        <begin position="206"/>
        <end position="221"/>
    </location>
</feature>
<dbReference type="Proteomes" id="UP000070328">
    <property type="component" value="Unassembled WGS sequence"/>
</dbReference>